<name>S8AQ67_DACHA</name>
<comment type="caution">
    <text evidence="1">The sequence shown here is derived from an EMBL/GenBank/DDBJ whole genome shotgun (WGS) entry which is preliminary data.</text>
</comment>
<dbReference type="EMBL" id="AQGS01000024">
    <property type="protein sequence ID" value="EPS44999.1"/>
    <property type="molecule type" value="Genomic_DNA"/>
</dbReference>
<dbReference type="OrthoDB" id="5354164at2759"/>
<protein>
    <submittedName>
        <fullName evidence="1">Uncharacterized protein</fullName>
    </submittedName>
</protein>
<evidence type="ECO:0000313" key="1">
    <source>
        <dbReference type="EMBL" id="EPS44999.1"/>
    </source>
</evidence>
<gene>
    <name evidence="1" type="ORF">H072_1036</name>
</gene>
<dbReference type="eggNOG" id="ENOG502SJYI">
    <property type="taxonomic scope" value="Eukaryota"/>
</dbReference>
<dbReference type="Proteomes" id="UP000015100">
    <property type="component" value="Unassembled WGS sequence"/>
</dbReference>
<dbReference type="OMA" id="QTIDQDV"/>
<accession>S8AQ67</accession>
<sequence>MASFGRLAASVITGSVENTATLLNLNFDFSLVKLEAPKEFEGVGFALSLKRRVEAEEGRTHSTARKLAALFKPVLPQTPELLKAYGNRASEISQSPLAKPADAKMAGLFAHHVGADCTSLWAAATSRPSAIHIHLLACMLARMWSHPQATSIWVEFVEIQKKKTISQFIDSSPILASEFLAARQEITREQLAEWDSSARAWMVTADAVKKKQQTQLDLILKNIEIPVNNKLSVYDGVLQTWVTALEGLERLICGMPQLLQSGEILLGLYSWHIYPDLLVLGVKDTRVKQEDILVKASGLLTLGLQGYYREPVVTTRTTTEGSRLTMDEFLQGVLGAMIGRILPDSDDFSSTKRIDSKTVELLANYLVEISEYFFDADTLGLIGRENWLSMLTEAGQLFLKSEGIERQKNLSLINLGNRNAWRFLPPTKLTLLGLSDFSYLLALCENLETRLKLLRQLAQENDEPSSNWIISYKHECNCGASFYEYATAVPSRRSSFKRRINGPLASVATHIRWIYPTIPHEDSHRYTALCKWTLDPIPPDSEVVYLDPSTATSKKFKVGLKYNELPLPIRQVMGKQRDSLTLKRVTGILDEIQLLHSTDPIPTYRAWSRPQPPPPPIIRVVKTIDTIMDITTKVKNRIDYQLNLFRTGVIDKSRFRSMFAFILMDKTYQDNVHSSLGGFLKAVHAVSTIYKNHPMATIDGEIFQTQLLKYGWLASSLRKYQSSLEVQPNLLGHVGREEKMRTIRTLFGRFSFNLKETFACICSMENAKFDLYLKELDKVMAISARDSIYVASPLVSDPFFHRTETKVIRIMGNVGKSGISLLIPPGELRKPTTKNIGNWKLINHFPFEGEFRDYFAGTSLHLSLTGGIQPVNVGAYGVFDSEINFVESVVSVLDRGEWVADIDVLRTWSVDTWEHRSCDKTQHQRENHEIGHYLQHEDGDIITIQNWSELFARPEGNAIFLAKGNWQARLAASIVLTNLDTSDKIVIYSVACALCLRTHGVRKELNAPQTLVSRSQSPVTQQSYIFIC</sequence>
<organism evidence="1 2">
    <name type="scientific">Dactylellina haptotyla (strain CBS 200.50)</name>
    <name type="common">Nematode-trapping fungus</name>
    <name type="synonym">Monacrosporium haptotylum</name>
    <dbReference type="NCBI Taxonomy" id="1284197"/>
    <lineage>
        <taxon>Eukaryota</taxon>
        <taxon>Fungi</taxon>
        <taxon>Dikarya</taxon>
        <taxon>Ascomycota</taxon>
        <taxon>Pezizomycotina</taxon>
        <taxon>Orbiliomycetes</taxon>
        <taxon>Orbiliales</taxon>
        <taxon>Orbiliaceae</taxon>
        <taxon>Dactylellina</taxon>
    </lineage>
</organism>
<evidence type="ECO:0000313" key="2">
    <source>
        <dbReference type="Proteomes" id="UP000015100"/>
    </source>
</evidence>
<dbReference type="HOGENOM" id="CLU_009290_0_0_1"/>
<reference evidence="1 2" key="1">
    <citation type="journal article" date="2013" name="PLoS Genet.">
        <title>Genomic mechanisms accounting for the adaptation to parasitism in nematode-trapping fungi.</title>
        <authorList>
            <person name="Meerupati T."/>
            <person name="Andersson K.M."/>
            <person name="Friman E."/>
            <person name="Kumar D."/>
            <person name="Tunlid A."/>
            <person name="Ahren D."/>
        </authorList>
    </citation>
    <scope>NUCLEOTIDE SEQUENCE [LARGE SCALE GENOMIC DNA]</scope>
    <source>
        <strain evidence="1 2">CBS 200.50</strain>
    </source>
</reference>
<keyword evidence="2" id="KW-1185">Reference proteome</keyword>
<reference evidence="2" key="2">
    <citation type="submission" date="2013-04" db="EMBL/GenBank/DDBJ databases">
        <title>Genomic mechanisms accounting for the adaptation to parasitism in nematode-trapping fungi.</title>
        <authorList>
            <person name="Ahren D.G."/>
        </authorList>
    </citation>
    <scope>NUCLEOTIDE SEQUENCE [LARGE SCALE GENOMIC DNA]</scope>
    <source>
        <strain evidence="2">CBS 200.50</strain>
    </source>
</reference>
<proteinExistence type="predicted"/>
<dbReference type="AlphaFoldDB" id="S8AQ67"/>